<proteinExistence type="predicted"/>
<comment type="caution">
    <text evidence="1">The sequence shown here is derived from an EMBL/GenBank/DDBJ whole genome shotgun (WGS) entry which is preliminary data.</text>
</comment>
<dbReference type="Proteomes" id="UP000708148">
    <property type="component" value="Unassembled WGS sequence"/>
</dbReference>
<evidence type="ECO:0000313" key="1">
    <source>
        <dbReference type="EMBL" id="CAD7704971.1"/>
    </source>
</evidence>
<dbReference type="AlphaFoldDB" id="A0A8S1JFW5"/>
<reference evidence="1" key="1">
    <citation type="submission" date="2020-12" db="EMBL/GenBank/DDBJ databases">
        <authorList>
            <person name="Iha C."/>
        </authorList>
    </citation>
    <scope>NUCLEOTIDE SEQUENCE</scope>
</reference>
<sequence>MTWWRLGYVGTGLPVAYGRGVEGPWAAHRARMPGQCGDRAEATWSALCRRRMLWSWAARGLAWLPVAVVNYARPFLWHEGSISGLDRGARTFLDHKEELRGGRGRRSSIAHVVGMGNQSWMSQMVTVL</sequence>
<gene>
    <name evidence="1" type="ORF">OSTQU699_LOCUS10326</name>
</gene>
<organism evidence="1 2">
    <name type="scientific">Ostreobium quekettii</name>
    <dbReference type="NCBI Taxonomy" id="121088"/>
    <lineage>
        <taxon>Eukaryota</taxon>
        <taxon>Viridiplantae</taxon>
        <taxon>Chlorophyta</taxon>
        <taxon>core chlorophytes</taxon>
        <taxon>Ulvophyceae</taxon>
        <taxon>TCBD clade</taxon>
        <taxon>Bryopsidales</taxon>
        <taxon>Ostreobineae</taxon>
        <taxon>Ostreobiaceae</taxon>
        <taxon>Ostreobium</taxon>
    </lineage>
</organism>
<keyword evidence="2" id="KW-1185">Reference proteome</keyword>
<evidence type="ECO:0000313" key="2">
    <source>
        <dbReference type="Proteomes" id="UP000708148"/>
    </source>
</evidence>
<protein>
    <submittedName>
        <fullName evidence="1">Uncharacterized protein</fullName>
    </submittedName>
</protein>
<accession>A0A8S1JFW5</accession>
<name>A0A8S1JFW5_9CHLO</name>
<dbReference type="EMBL" id="CAJHUC010002990">
    <property type="protein sequence ID" value="CAD7704971.1"/>
    <property type="molecule type" value="Genomic_DNA"/>
</dbReference>